<gene>
    <name evidence="2" type="ORF">Esi_0306_0019</name>
</gene>
<evidence type="ECO:0000256" key="1">
    <source>
        <dbReference type="SAM" id="MobiDB-lite"/>
    </source>
</evidence>
<reference evidence="2 3" key="1">
    <citation type="journal article" date="2010" name="Nature">
        <title>The Ectocarpus genome and the independent evolution of multicellularity in brown algae.</title>
        <authorList>
            <person name="Cock J.M."/>
            <person name="Sterck L."/>
            <person name="Rouze P."/>
            <person name="Scornet D."/>
            <person name="Allen A.E."/>
            <person name="Amoutzias G."/>
            <person name="Anthouard V."/>
            <person name="Artiguenave F."/>
            <person name="Aury J.M."/>
            <person name="Badger J.H."/>
            <person name="Beszteri B."/>
            <person name="Billiau K."/>
            <person name="Bonnet E."/>
            <person name="Bothwell J.H."/>
            <person name="Bowler C."/>
            <person name="Boyen C."/>
            <person name="Brownlee C."/>
            <person name="Carrano C.J."/>
            <person name="Charrier B."/>
            <person name="Cho G.Y."/>
            <person name="Coelho S.M."/>
            <person name="Collen J."/>
            <person name="Corre E."/>
            <person name="Da Silva C."/>
            <person name="Delage L."/>
            <person name="Delaroque N."/>
            <person name="Dittami S.M."/>
            <person name="Doulbeau S."/>
            <person name="Elias M."/>
            <person name="Farnham G."/>
            <person name="Gachon C.M."/>
            <person name="Gschloessl B."/>
            <person name="Heesch S."/>
            <person name="Jabbari K."/>
            <person name="Jubin C."/>
            <person name="Kawai H."/>
            <person name="Kimura K."/>
            <person name="Kloareg B."/>
            <person name="Kupper F.C."/>
            <person name="Lang D."/>
            <person name="Le Bail A."/>
            <person name="Leblanc C."/>
            <person name="Lerouge P."/>
            <person name="Lohr M."/>
            <person name="Lopez P.J."/>
            <person name="Martens C."/>
            <person name="Maumus F."/>
            <person name="Michel G."/>
            <person name="Miranda-Saavedra D."/>
            <person name="Morales J."/>
            <person name="Moreau H."/>
            <person name="Motomura T."/>
            <person name="Nagasato C."/>
            <person name="Napoli C.A."/>
            <person name="Nelson D.R."/>
            <person name="Nyvall-Collen P."/>
            <person name="Peters A.F."/>
            <person name="Pommier C."/>
            <person name="Potin P."/>
            <person name="Poulain J."/>
            <person name="Quesneville H."/>
            <person name="Read B."/>
            <person name="Rensing S.A."/>
            <person name="Ritter A."/>
            <person name="Rousvoal S."/>
            <person name="Samanta M."/>
            <person name="Samson G."/>
            <person name="Schroeder D.C."/>
            <person name="Segurens B."/>
            <person name="Strittmatter M."/>
            <person name="Tonon T."/>
            <person name="Tregear J.W."/>
            <person name="Valentin K."/>
            <person name="von Dassow P."/>
            <person name="Yamagishi T."/>
            <person name="Van de Peer Y."/>
            <person name="Wincker P."/>
        </authorList>
    </citation>
    <scope>NUCLEOTIDE SEQUENCE [LARGE SCALE GENOMIC DNA]</scope>
    <source>
        <strain evidence="3">Ec32 / CCAP1310/4</strain>
    </source>
</reference>
<keyword evidence="3" id="KW-1185">Reference proteome</keyword>
<evidence type="ECO:0000313" key="2">
    <source>
        <dbReference type="EMBL" id="CBJ32064.1"/>
    </source>
</evidence>
<organism evidence="2 3">
    <name type="scientific">Ectocarpus siliculosus</name>
    <name type="common">Brown alga</name>
    <name type="synonym">Conferva siliculosa</name>
    <dbReference type="NCBI Taxonomy" id="2880"/>
    <lineage>
        <taxon>Eukaryota</taxon>
        <taxon>Sar</taxon>
        <taxon>Stramenopiles</taxon>
        <taxon>Ochrophyta</taxon>
        <taxon>PX clade</taxon>
        <taxon>Phaeophyceae</taxon>
        <taxon>Ectocarpales</taxon>
        <taxon>Ectocarpaceae</taxon>
        <taxon>Ectocarpus</taxon>
    </lineage>
</organism>
<proteinExistence type="predicted"/>
<sequence>MGVAKVKSGSIPLIALKRCYSGYPKSNFPTKSMQARATPLPDRSKTFTIQVDTGKVYVFVTTDDIHKKLVKGLQSVIDEISSPDSFYFDATGVLRRVTSSIFDDRGNVAQREAMKKERQARFKLRQAEAEERLEPLRPKPPPPLARSPCSILAGKASSFRNPRHPPLGTTSLISAGGGGQRSGTKPRSRVNSCFTKTQHQS</sequence>
<dbReference type="Proteomes" id="UP000002630">
    <property type="component" value="Linkage Group LG27"/>
</dbReference>
<name>D7FWH6_ECTSI</name>
<dbReference type="AlphaFoldDB" id="D7FWH6"/>
<feature type="compositionally biased region" description="Polar residues" evidence="1">
    <location>
        <begin position="182"/>
        <end position="201"/>
    </location>
</feature>
<dbReference type="OrthoDB" id="10334463at2759"/>
<accession>D7FWH6</accession>
<evidence type="ECO:0000313" key="3">
    <source>
        <dbReference type="Proteomes" id="UP000002630"/>
    </source>
</evidence>
<feature type="region of interest" description="Disordered" evidence="1">
    <location>
        <begin position="126"/>
        <end position="201"/>
    </location>
</feature>
<dbReference type="EMBL" id="FN648494">
    <property type="protein sequence ID" value="CBJ32064.1"/>
    <property type="molecule type" value="Genomic_DNA"/>
</dbReference>
<dbReference type="InParanoid" id="D7FWH6"/>
<feature type="compositionally biased region" description="Basic and acidic residues" evidence="1">
    <location>
        <begin position="126"/>
        <end position="137"/>
    </location>
</feature>
<dbReference type="EMBL" id="FN649752">
    <property type="protein sequence ID" value="CBJ32064.1"/>
    <property type="molecule type" value="Genomic_DNA"/>
</dbReference>
<protein>
    <submittedName>
        <fullName evidence="2">Uncharacterized protein</fullName>
    </submittedName>
</protein>